<evidence type="ECO:0000313" key="2">
    <source>
        <dbReference type="EMBL" id="CAA2101299.1"/>
    </source>
</evidence>
<evidence type="ECO:0000256" key="1">
    <source>
        <dbReference type="SAM" id="Phobius"/>
    </source>
</evidence>
<feature type="transmembrane region" description="Helical" evidence="1">
    <location>
        <begin position="15"/>
        <end position="37"/>
    </location>
</feature>
<sequence length="71" mass="7547">MPIDGARVRQSLRTLFAMIEITWSLLGFALLLLYLAWRERVATNHRDARLLAGAATVAGLAGAAGAVVGVL</sequence>
<proteinExistence type="predicted"/>
<keyword evidence="1" id="KW-1133">Transmembrane helix</keyword>
<protein>
    <submittedName>
        <fullName evidence="2">Uncharacterized protein</fullName>
    </submittedName>
</protein>
<gene>
    <name evidence="2" type="ORF">VVAX_01175</name>
</gene>
<keyword evidence="1" id="KW-0812">Transmembrane</keyword>
<dbReference type="AlphaFoldDB" id="A0A679IN31"/>
<organism evidence="2">
    <name type="scientific">Variovorax paradoxus</name>
    <dbReference type="NCBI Taxonomy" id="34073"/>
    <lineage>
        <taxon>Bacteria</taxon>
        <taxon>Pseudomonadati</taxon>
        <taxon>Pseudomonadota</taxon>
        <taxon>Betaproteobacteria</taxon>
        <taxon>Burkholderiales</taxon>
        <taxon>Comamonadaceae</taxon>
        <taxon>Variovorax</taxon>
    </lineage>
</organism>
<keyword evidence="1" id="KW-0472">Membrane</keyword>
<reference evidence="2" key="1">
    <citation type="submission" date="2019-12" db="EMBL/GenBank/DDBJ databases">
        <authorList>
            <person name="Cremers G."/>
        </authorList>
    </citation>
    <scope>NUCLEOTIDE SEQUENCE</scope>
    <source>
        <strain evidence="2">Vvax</strain>
    </source>
</reference>
<feature type="transmembrane region" description="Helical" evidence="1">
    <location>
        <begin position="49"/>
        <end position="70"/>
    </location>
</feature>
<dbReference type="EMBL" id="LR743507">
    <property type="protein sequence ID" value="CAA2101299.1"/>
    <property type="molecule type" value="Genomic_DNA"/>
</dbReference>
<accession>A0A679IN31</accession>
<name>A0A679IN31_VARPD</name>